<protein>
    <submittedName>
        <fullName evidence="2">Uncharacterized protein</fullName>
    </submittedName>
</protein>
<gene>
    <name evidence="2" type="ORF">IWW36_005373</name>
</gene>
<reference evidence="2" key="1">
    <citation type="submission" date="2022-07" db="EMBL/GenBank/DDBJ databases">
        <title>Phylogenomic reconstructions and comparative analyses of Kickxellomycotina fungi.</title>
        <authorList>
            <person name="Reynolds N.K."/>
            <person name="Stajich J.E."/>
            <person name="Barry K."/>
            <person name="Grigoriev I.V."/>
            <person name="Crous P."/>
            <person name="Smith M.E."/>
        </authorList>
    </citation>
    <scope>NUCLEOTIDE SEQUENCE</scope>
    <source>
        <strain evidence="2">NRRL 1566</strain>
    </source>
</reference>
<name>A0A9W8LXW6_9FUNG</name>
<evidence type="ECO:0000313" key="2">
    <source>
        <dbReference type="EMBL" id="KAJ2843931.1"/>
    </source>
</evidence>
<feature type="region of interest" description="Disordered" evidence="1">
    <location>
        <begin position="193"/>
        <end position="233"/>
    </location>
</feature>
<accession>A0A9W8LXW6</accession>
<proteinExistence type="predicted"/>
<evidence type="ECO:0000256" key="1">
    <source>
        <dbReference type="SAM" id="MobiDB-lite"/>
    </source>
</evidence>
<evidence type="ECO:0000313" key="3">
    <source>
        <dbReference type="Proteomes" id="UP001139887"/>
    </source>
</evidence>
<dbReference type="Proteomes" id="UP001139887">
    <property type="component" value="Unassembled WGS sequence"/>
</dbReference>
<feature type="non-terminal residue" evidence="2">
    <location>
        <position position="233"/>
    </location>
</feature>
<dbReference type="OrthoDB" id="5564204at2759"/>
<sequence length="233" mass="24994">MLGSAFFRDRAMDYANVAEMPPADWCVTTLHTLTNKYEHLTSARKANPPFAEAVLNNFKSKLMNVVSLQPLYDSDSSDAEAEWPLSNECSYMDMKTDNTSNYLSLSPAAVADTGSDGFSNCAKAGDEIAPTGLLSPALSPENEAADESENVDFATGNEDMVILPPSIEEALRRFLANNSSQVLSDTFTTFAASGDATPADISDGNDKCQDDDDDAQFISESGSCSPESLDEPP</sequence>
<organism evidence="2 3">
    <name type="scientific">Coemansia brasiliensis</name>
    <dbReference type="NCBI Taxonomy" id="2650707"/>
    <lineage>
        <taxon>Eukaryota</taxon>
        <taxon>Fungi</taxon>
        <taxon>Fungi incertae sedis</taxon>
        <taxon>Zoopagomycota</taxon>
        <taxon>Kickxellomycotina</taxon>
        <taxon>Kickxellomycetes</taxon>
        <taxon>Kickxellales</taxon>
        <taxon>Kickxellaceae</taxon>
        <taxon>Coemansia</taxon>
    </lineage>
</organism>
<dbReference type="EMBL" id="JANBUW010001245">
    <property type="protein sequence ID" value="KAJ2843931.1"/>
    <property type="molecule type" value="Genomic_DNA"/>
</dbReference>
<keyword evidence="3" id="KW-1185">Reference proteome</keyword>
<comment type="caution">
    <text evidence="2">The sequence shown here is derived from an EMBL/GenBank/DDBJ whole genome shotgun (WGS) entry which is preliminary data.</text>
</comment>
<dbReference type="AlphaFoldDB" id="A0A9W8LXW6"/>